<evidence type="ECO:0000256" key="10">
    <source>
        <dbReference type="PROSITE-ProRule" id="PRU00182"/>
    </source>
</evidence>
<protein>
    <recommendedName>
        <fullName evidence="4">Dual-specificity RNA pseudouridine synthase RluF</fullName>
        <ecNumber evidence="3">5.4.99.21</ecNumber>
    </recommendedName>
    <alternativeName>
        <fullName evidence="6">23S rRNA pseudouridine(2604) synthase</fullName>
    </alternativeName>
    <alternativeName>
        <fullName evidence="8">Ribosomal large subunit pseudouridine synthase F</fullName>
    </alternativeName>
    <alternativeName>
        <fullName evidence="7">rRNA pseudouridylate synthase F</fullName>
    </alternativeName>
    <alternativeName>
        <fullName evidence="9">rRNA-uridine isomerase F</fullName>
    </alternativeName>
    <alternativeName>
        <fullName evidence="5">tRNA(Tyr) pseudouridine(35) synthase</fullName>
    </alternativeName>
</protein>
<evidence type="ECO:0000256" key="7">
    <source>
        <dbReference type="ARBA" id="ARBA00042843"/>
    </source>
</evidence>
<name>A0ABU1VBS9_9BURK</name>
<dbReference type="InterPro" id="IPR020103">
    <property type="entry name" value="PsdUridine_synth_cat_dom_sf"/>
</dbReference>
<comment type="catalytic activity">
    <reaction evidence="2">
        <text>uridine(2604) in 23S rRNA = pseudouridine(2604) in 23S rRNA</text>
        <dbReference type="Rhea" id="RHEA:38875"/>
        <dbReference type="Rhea" id="RHEA-COMP:10093"/>
        <dbReference type="Rhea" id="RHEA-COMP:10094"/>
        <dbReference type="ChEBI" id="CHEBI:65314"/>
        <dbReference type="ChEBI" id="CHEBI:65315"/>
        <dbReference type="EC" id="5.4.99.21"/>
    </reaction>
</comment>
<reference evidence="12 13" key="1">
    <citation type="submission" date="2023-07" db="EMBL/GenBank/DDBJ databases">
        <title>Sorghum-associated microbial communities from plants grown in Nebraska, USA.</title>
        <authorList>
            <person name="Schachtman D."/>
        </authorList>
    </citation>
    <scope>NUCLEOTIDE SEQUENCE [LARGE SCALE GENOMIC DNA]</scope>
    <source>
        <strain evidence="12 13">BE240</strain>
    </source>
</reference>
<sequence length="258" mass="28644">MNETIRPAEPQRLAKRLAAQLPCSRRDAELYIAGGWVRVDGTVVEEPMARVRDAQTVELDPRARLDPLVPVTLVWHKPAGAALPEAQHLPDEEAARWFAAGARFAGDRSGIRPLKVHLHRLLPVAPLEVMSSGLMVFTQNPGVARRINDTSSPLEHEWLVDVQDDPALDDDARREAVLQSFGKALFFDGWAVPAARASWQSERRLRLAIKGTLPGQVAHLAERAGLRLVAVRRQRLGRIGLDGLPSGQWRYAAAHERF</sequence>
<dbReference type="SUPFAM" id="SSF55120">
    <property type="entry name" value="Pseudouridine synthase"/>
    <property type="match status" value="1"/>
</dbReference>
<evidence type="ECO:0000256" key="3">
    <source>
        <dbReference type="ARBA" id="ARBA00038922"/>
    </source>
</evidence>
<evidence type="ECO:0000259" key="11">
    <source>
        <dbReference type="Pfam" id="PF01479"/>
    </source>
</evidence>
<accession>A0ABU1VBS9</accession>
<keyword evidence="13" id="KW-1185">Reference proteome</keyword>
<dbReference type="InterPro" id="IPR036986">
    <property type="entry name" value="S4_RNA-bd_sf"/>
</dbReference>
<keyword evidence="12" id="KW-0413">Isomerase</keyword>
<dbReference type="GO" id="GO:0160138">
    <property type="term" value="F:23S rRNA pseudouridine(2604) synthase activity"/>
    <property type="evidence" value="ECO:0007669"/>
    <property type="project" value="UniProtKB-EC"/>
</dbReference>
<comment type="caution">
    <text evidence="12">The sequence shown here is derived from an EMBL/GenBank/DDBJ whole genome shotgun (WGS) entry which is preliminary data.</text>
</comment>
<proteinExistence type="predicted"/>
<dbReference type="Gene3D" id="3.10.290.10">
    <property type="entry name" value="RNA-binding S4 domain"/>
    <property type="match status" value="1"/>
</dbReference>
<keyword evidence="10" id="KW-0694">RNA-binding</keyword>
<dbReference type="InterPro" id="IPR050343">
    <property type="entry name" value="RsuA_PseudoU_synthase"/>
</dbReference>
<dbReference type="Proteomes" id="UP001265550">
    <property type="component" value="Unassembled WGS sequence"/>
</dbReference>
<comment type="catalytic activity">
    <reaction evidence="1">
        <text>uridine(35) in tRNA(Tyr) = pseudouridine(35) in tRNA(Tyr)</text>
        <dbReference type="Rhea" id="RHEA:60556"/>
        <dbReference type="Rhea" id="RHEA-COMP:15607"/>
        <dbReference type="Rhea" id="RHEA-COMP:15608"/>
        <dbReference type="ChEBI" id="CHEBI:65314"/>
        <dbReference type="ChEBI" id="CHEBI:65315"/>
    </reaction>
</comment>
<dbReference type="EC" id="5.4.99.21" evidence="3"/>
<evidence type="ECO:0000256" key="9">
    <source>
        <dbReference type="ARBA" id="ARBA00043147"/>
    </source>
</evidence>
<evidence type="ECO:0000313" key="13">
    <source>
        <dbReference type="Proteomes" id="UP001265550"/>
    </source>
</evidence>
<gene>
    <name evidence="12" type="ORF">J2X09_002680</name>
</gene>
<dbReference type="PANTHER" id="PTHR47683:SF2">
    <property type="entry name" value="RNA-BINDING S4 DOMAIN-CONTAINING PROTEIN"/>
    <property type="match status" value="1"/>
</dbReference>
<dbReference type="CDD" id="cd00165">
    <property type="entry name" value="S4"/>
    <property type="match status" value="1"/>
</dbReference>
<dbReference type="RefSeq" id="WP_204735852.1">
    <property type="nucleotide sequence ID" value="NZ_JAVDWE010000007.1"/>
</dbReference>
<dbReference type="Pfam" id="PF01479">
    <property type="entry name" value="S4"/>
    <property type="match status" value="1"/>
</dbReference>
<dbReference type="EMBL" id="JAVDWE010000007">
    <property type="protein sequence ID" value="MDR7094936.1"/>
    <property type="molecule type" value="Genomic_DNA"/>
</dbReference>
<dbReference type="PROSITE" id="PS50889">
    <property type="entry name" value="S4"/>
    <property type="match status" value="1"/>
</dbReference>
<evidence type="ECO:0000256" key="8">
    <source>
        <dbReference type="ARBA" id="ARBA00042890"/>
    </source>
</evidence>
<dbReference type="Gene3D" id="3.30.2350.10">
    <property type="entry name" value="Pseudouridine synthase"/>
    <property type="match status" value="1"/>
</dbReference>
<evidence type="ECO:0000313" key="12">
    <source>
        <dbReference type="EMBL" id="MDR7094936.1"/>
    </source>
</evidence>
<evidence type="ECO:0000256" key="5">
    <source>
        <dbReference type="ARBA" id="ARBA00041420"/>
    </source>
</evidence>
<organism evidence="12 13">
    <name type="scientific">Hydrogenophaga laconesensis</name>
    <dbReference type="NCBI Taxonomy" id="1805971"/>
    <lineage>
        <taxon>Bacteria</taxon>
        <taxon>Pseudomonadati</taxon>
        <taxon>Pseudomonadota</taxon>
        <taxon>Betaproteobacteria</taxon>
        <taxon>Burkholderiales</taxon>
        <taxon>Comamonadaceae</taxon>
        <taxon>Hydrogenophaga</taxon>
    </lineage>
</organism>
<dbReference type="InterPro" id="IPR002942">
    <property type="entry name" value="S4_RNA-bd"/>
</dbReference>
<feature type="domain" description="RNA-binding S4" evidence="11">
    <location>
        <begin position="11"/>
        <end position="52"/>
    </location>
</feature>
<dbReference type="PANTHER" id="PTHR47683">
    <property type="entry name" value="PSEUDOURIDINE SYNTHASE FAMILY PROTEIN-RELATED"/>
    <property type="match status" value="1"/>
</dbReference>
<evidence type="ECO:0000256" key="2">
    <source>
        <dbReference type="ARBA" id="ARBA00036535"/>
    </source>
</evidence>
<dbReference type="SUPFAM" id="SSF55174">
    <property type="entry name" value="Alpha-L RNA-binding motif"/>
    <property type="match status" value="1"/>
</dbReference>
<evidence type="ECO:0000256" key="1">
    <source>
        <dbReference type="ARBA" id="ARBA00036390"/>
    </source>
</evidence>
<evidence type="ECO:0000256" key="4">
    <source>
        <dbReference type="ARBA" id="ARBA00039989"/>
    </source>
</evidence>
<evidence type="ECO:0000256" key="6">
    <source>
        <dbReference type="ARBA" id="ARBA00041697"/>
    </source>
</evidence>